<accession>A0ABU6VRD5</accession>
<gene>
    <name evidence="1" type="ORF">PIB30_076285</name>
</gene>
<reference evidence="1 2" key="1">
    <citation type="journal article" date="2023" name="Plants (Basel)">
        <title>Bridging the Gap: Combining Genomics and Transcriptomics Approaches to Understand Stylosanthes scabra, an Orphan Legume from the Brazilian Caatinga.</title>
        <authorList>
            <person name="Ferreira-Neto J.R.C."/>
            <person name="da Silva M.D."/>
            <person name="Binneck E."/>
            <person name="de Melo N.F."/>
            <person name="da Silva R.H."/>
            <person name="de Melo A.L.T.M."/>
            <person name="Pandolfi V."/>
            <person name="Bustamante F.O."/>
            <person name="Brasileiro-Vidal A.C."/>
            <person name="Benko-Iseppon A.M."/>
        </authorList>
    </citation>
    <scope>NUCLEOTIDE SEQUENCE [LARGE SCALE GENOMIC DNA]</scope>
    <source>
        <tissue evidence="1">Leaves</tissue>
    </source>
</reference>
<sequence length="110" mass="12100">MGYHTEKAWNVLMGMDPMVHEAQVVKRLAKVKMNGPMISKRVMNGEGAFDSSCPCPFPHQTPRLRLCGFRVRAAAVPGSNSSRLVLSSTFHHFFFPSPLPTPQGSEDGSL</sequence>
<dbReference type="EMBL" id="JASCZI010152030">
    <property type="protein sequence ID" value="MED6175213.1"/>
    <property type="molecule type" value="Genomic_DNA"/>
</dbReference>
<evidence type="ECO:0000313" key="1">
    <source>
        <dbReference type="EMBL" id="MED6175213.1"/>
    </source>
</evidence>
<protein>
    <submittedName>
        <fullName evidence="1">Uncharacterized protein</fullName>
    </submittedName>
</protein>
<dbReference type="Proteomes" id="UP001341840">
    <property type="component" value="Unassembled WGS sequence"/>
</dbReference>
<evidence type="ECO:0000313" key="2">
    <source>
        <dbReference type="Proteomes" id="UP001341840"/>
    </source>
</evidence>
<comment type="caution">
    <text evidence="1">The sequence shown here is derived from an EMBL/GenBank/DDBJ whole genome shotgun (WGS) entry which is preliminary data.</text>
</comment>
<keyword evidence="2" id="KW-1185">Reference proteome</keyword>
<proteinExistence type="predicted"/>
<name>A0ABU6VRD5_9FABA</name>
<organism evidence="1 2">
    <name type="scientific">Stylosanthes scabra</name>
    <dbReference type="NCBI Taxonomy" id="79078"/>
    <lineage>
        <taxon>Eukaryota</taxon>
        <taxon>Viridiplantae</taxon>
        <taxon>Streptophyta</taxon>
        <taxon>Embryophyta</taxon>
        <taxon>Tracheophyta</taxon>
        <taxon>Spermatophyta</taxon>
        <taxon>Magnoliopsida</taxon>
        <taxon>eudicotyledons</taxon>
        <taxon>Gunneridae</taxon>
        <taxon>Pentapetalae</taxon>
        <taxon>rosids</taxon>
        <taxon>fabids</taxon>
        <taxon>Fabales</taxon>
        <taxon>Fabaceae</taxon>
        <taxon>Papilionoideae</taxon>
        <taxon>50 kb inversion clade</taxon>
        <taxon>dalbergioids sensu lato</taxon>
        <taxon>Dalbergieae</taxon>
        <taxon>Pterocarpus clade</taxon>
        <taxon>Stylosanthes</taxon>
    </lineage>
</organism>